<accession>A0A173LQ80</accession>
<name>A0A173LQ80_9ACTN</name>
<dbReference type="RefSeq" id="WP_067472304.1">
    <property type="nucleotide sequence ID" value="NZ_CP015961.1"/>
</dbReference>
<feature type="compositionally biased region" description="Basic and acidic residues" evidence="1">
    <location>
        <begin position="1"/>
        <end position="12"/>
    </location>
</feature>
<dbReference type="AlphaFoldDB" id="A0A173LQ80"/>
<feature type="region of interest" description="Disordered" evidence="1">
    <location>
        <begin position="1"/>
        <end position="25"/>
    </location>
</feature>
<keyword evidence="3" id="KW-1185">Reference proteome</keyword>
<protein>
    <recommendedName>
        <fullName evidence="4">EcsC family protein</fullName>
    </recommendedName>
</protein>
<dbReference type="OrthoDB" id="4422408at2"/>
<sequence>MAWPRKNSDRSADAPSGSDGELSAYRELELANPEGRVRLAERWLRRALDRAVDVQTAPAQAYVRRLRNSHPDESPAQVAERLDKNLVRAVGTAGTAAGATATVPGIGTLASFGAIGADAVAFLEAVTFHTIAKATVYGVDVSRRDQRELLVSIILLGSTGNAIVERAAHGRKGKSVARKATELPELGRINSIVFNKLVRGFVFKRLKGSFAKILPAGIGAVLGGWGNVKAGKLMVSRSKEAFGVPPTTWPSTPELETAKK</sequence>
<gene>
    <name evidence="2" type="ORF">BJL86_2013</name>
</gene>
<dbReference type="Proteomes" id="UP000186104">
    <property type="component" value="Chromosome"/>
</dbReference>
<dbReference type="KEGG" id="dtm:BJL86_2013"/>
<reference evidence="2 3" key="1">
    <citation type="submission" date="2016-06" db="EMBL/GenBank/DDBJ databases">
        <title>Complete genome sequence of a saline-alkali tolerant type strain Dietzia timorensis ID05-A0528T.</title>
        <authorList>
            <person name="Wu X."/>
        </authorList>
    </citation>
    <scope>NUCLEOTIDE SEQUENCE [LARGE SCALE GENOMIC DNA]</scope>
    <source>
        <strain evidence="2 3">ID05-A0528</strain>
    </source>
</reference>
<dbReference type="STRING" id="499555.BJL86_2013"/>
<evidence type="ECO:0000313" key="2">
    <source>
        <dbReference type="EMBL" id="ANI92780.1"/>
    </source>
</evidence>
<evidence type="ECO:0000313" key="3">
    <source>
        <dbReference type="Proteomes" id="UP000186104"/>
    </source>
</evidence>
<proteinExistence type="predicted"/>
<evidence type="ECO:0000256" key="1">
    <source>
        <dbReference type="SAM" id="MobiDB-lite"/>
    </source>
</evidence>
<organism evidence="2 3">
    <name type="scientific">Dietzia timorensis</name>
    <dbReference type="NCBI Taxonomy" id="499555"/>
    <lineage>
        <taxon>Bacteria</taxon>
        <taxon>Bacillati</taxon>
        <taxon>Actinomycetota</taxon>
        <taxon>Actinomycetes</taxon>
        <taxon>Mycobacteriales</taxon>
        <taxon>Dietziaceae</taxon>
        <taxon>Dietzia</taxon>
    </lineage>
</organism>
<dbReference type="EMBL" id="CP015961">
    <property type="protein sequence ID" value="ANI92780.1"/>
    <property type="molecule type" value="Genomic_DNA"/>
</dbReference>
<evidence type="ECO:0008006" key="4">
    <source>
        <dbReference type="Google" id="ProtNLM"/>
    </source>
</evidence>